<accession>A0A8S9YSS9</accession>
<dbReference type="Pfam" id="PF14909">
    <property type="entry name" value="SPATA6"/>
    <property type="match status" value="1"/>
</dbReference>
<dbReference type="InterPro" id="IPR042769">
    <property type="entry name" value="SPATA6_fam"/>
</dbReference>
<dbReference type="GO" id="GO:0120212">
    <property type="term" value="C:sperm head-tail coupling apparatus"/>
    <property type="evidence" value="ECO:0007669"/>
    <property type="project" value="InterPro"/>
</dbReference>
<evidence type="ECO:0000313" key="5">
    <source>
        <dbReference type="EMBL" id="KAF7256456.1"/>
    </source>
</evidence>
<dbReference type="PROSITE" id="PS51257">
    <property type="entry name" value="PROKAR_LIPOPROTEIN"/>
    <property type="match status" value="1"/>
</dbReference>
<dbReference type="EMBL" id="JTDE01003109">
    <property type="protein sequence ID" value="KAF7256456.1"/>
    <property type="molecule type" value="Genomic_DNA"/>
</dbReference>
<keyword evidence="6" id="KW-1185">Reference proteome</keyword>
<feature type="compositionally biased region" description="Polar residues" evidence="3">
    <location>
        <begin position="185"/>
        <end position="199"/>
    </location>
</feature>
<feature type="region of interest" description="Disordered" evidence="3">
    <location>
        <begin position="179"/>
        <end position="199"/>
    </location>
</feature>
<evidence type="ECO:0000259" key="4">
    <source>
        <dbReference type="Pfam" id="PF14909"/>
    </source>
</evidence>
<evidence type="ECO:0000256" key="2">
    <source>
        <dbReference type="ARBA" id="ARBA00022553"/>
    </source>
</evidence>
<dbReference type="OrthoDB" id="5963614at2759"/>
<keyword evidence="2" id="KW-0597">Phosphoprotein</keyword>
<evidence type="ECO:0000313" key="6">
    <source>
        <dbReference type="Proteomes" id="UP000822476"/>
    </source>
</evidence>
<dbReference type="PANTHER" id="PTHR16435:SF6">
    <property type="entry name" value="IP09370P"/>
    <property type="match status" value="1"/>
</dbReference>
<dbReference type="InterPro" id="IPR032732">
    <property type="entry name" value="SPATA6_N"/>
</dbReference>
<dbReference type="PANTHER" id="PTHR16435">
    <property type="entry name" value="SPERMATOGENESIS-ASSOCIATED PROTEIN 6 SPATA6"/>
    <property type="match status" value="1"/>
</dbReference>
<comment type="similarity">
    <text evidence="1">Belongs to the SPATA6 family.</text>
</comment>
<name>A0A8S9YSS9_9TREM</name>
<sequence length="257" mass="29952">MPTFRLEGEVIIHSAFYSALSACNVVDRLEDERVRIELRQITDVYCGGTLLAYFETTAKELFCPCAHMCVRNLPNNEITMLRTVDFPGISPRIEFTVCSAIKCNSSSQCQISSTQYCEDCFVHRPLVSTPNYHRPTVNSALRCRYAEMAEPKSFFYSDVANHNSRDHRAPLLRPYSAKQRLRPRSTGSGRSPNYNDLYNRGYPSNQLNYPLSKTNVTLSNWDLRERNIRDAQDRCDRYWSLYRFWQSEADRRRTRLI</sequence>
<dbReference type="GO" id="GO:0032027">
    <property type="term" value="F:myosin light chain binding"/>
    <property type="evidence" value="ECO:0007669"/>
    <property type="project" value="InterPro"/>
</dbReference>
<comment type="caution">
    <text evidence="5">The sequence shown here is derived from an EMBL/GenBank/DDBJ whole genome shotgun (WGS) entry which is preliminary data.</text>
</comment>
<evidence type="ECO:0000256" key="3">
    <source>
        <dbReference type="SAM" id="MobiDB-lite"/>
    </source>
</evidence>
<dbReference type="Proteomes" id="UP000822476">
    <property type="component" value="Unassembled WGS sequence"/>
</dbReference>
<protein>
    <recommendedName>
        <fullName evidence="4">Spermatogenesis-associated protein 6 N-terminal domain-containing protein</fullName>
    </recommendedName>
</protein>
<feature type="domain" description="Spermatogenesis-associated protein 6 N-terminal" evidence="4">
    <location>
        <begin position="10"/>
        <end position="101"/>
    </location>
</feature>
<organism evidence="5 6">
    <name type="scientific">Paragonimus skrjabini miyazakii</name>
    <dbReference type="NCBI Taxonomy" id="59628"/>
    <lineage>
        <taxon>Eukaryota</taxon>
        <taxon>Metazoa</taxon>
        <taxon>Spiralia</taxon>
        <taxon>Lophotrochozoa</taxon>
        <taxon>Platyhelminthes</taxon>
        <taxon>Trematoda</taxon>
        <taxon>Digenea</taxon>
        <taxon>Plagiorchiida</taxon>
        <taxon>Troglotremata</taxon>
        <taxon>Troglotrematidae</taxon>
        <taxon>Paragonimus</taxon>
    </lineage>
</organism>
<dbReference type="AlphaFoldDB" id="A0A8S9YSS9"/>
<proteinExistence type="inferred from homology"/>
<gene>
    <name evidence="5" type="ORF">EG68_06736</name>
</gene>
<reference evidence="5" key="1">
    <citation type="submission" date="2019-07" db="EMBL/GenBank/DDBJ databases">
        <title>Annotation for the trematode Paragonimus miyazaki's.</title>
        <authorList>
            <person name="Choi Y.-J."/>
        </authorList>
    </citation>
    <scope>NUCLEOTIDE SEQUENCE</scope>
    <source>
        <strain evidence="5">Japan</strain>
    </source>
</reference>
<evidence type="ECO:0000256" key="1">
    <source>
        <dbReference type="ARBA" id="ARBA00006215"/>
    </source>
</evidence>
<dbReference type="GO" id="GO:0007283">
    <property type="term" value="P:spermatogenesis"/>
    <property type="evidence" value="ECO:0007669"/>
    <property type="project" value="InterPro"/>
</dbReference>